<dbReference type="InterPro" id="IPR036249">
    <property type="entry name" value="Thioredoxin-like_sf"/>
</dbReference>
<comment type="similarity">
    <text evidence="4">Belongs to the GST superfamily.</text>
</comment>
<gene>
    <name evidence="8" type="ORF">SI7747_01001015</name>
</gene>
<dbReference type="InterPro" id="IPR045073">
    <property type="entry name" value="Omega/Tau-like"/>
</dbReference>
<feature type="compositionally biased region" description="Basic and acidic residues" evidence="5">
    <location>
        <begin position="230"/>
        <end position="241"/>
    </location>
</feature>
<accession>A0A7I8I9T3</accession>
<organism evidence="8">
    <name type="scientific">Spirodela intermedia</name>
    <name type="common">Intermediate duckweed</name>
    <dbReference type="NCBI Taxonomy" id="51605"/>
    <lineage>
        <taxon>Eukaryota</taxon>
        <taxon>Viridiplantae</taxon>
        <taxon>Streptophyta</taxon>
        <taxon>Embryophyta</taxon>
        <taxon>Tracheophyta</taxon>
        <taxon>Spermatophyta</taxon>
        <taxon>Magnoliopsida</taxon>
        <taxon>Liliopsida</taxon>
        <taxon>Araceae</taxon>
        <taxon>Lemnoideae</taxon>
        <taxon>Spirodela</taxon>
    </lineage>
</organism>
<evidence type="ECO:0000256" key="2">
    <source>
        <dbReference type="ARBA" id="ARBA00022679"/>
    </source>
</evidence>
<evidence type="ECO:0000256" key="3">
    <source>
        <dbReference type="ARBA" id="ARBA00047960"/>
    </source>
</evidence>
<dbReference type="Gene3D" id="3.40.30.10">
    <property type="entry name" value="Glutaredoxin"/>
    <property type="match status" value="1"/>
</dbReference>
<evidence type="ECO:0000259" key="7">
    <source>
        <dbReference type="PROSITE" id="PS50405"/>
    </source>
</evidence>
<evidence type="ECO:0000256" key="5">
    <source>
        <dbReference type="SAM" id="MobiDB-lite"/>
    </source>
</evidence>
<dbReference type="Pfam" id="PF02798">
    <property type="entry name" value="GST_N"/>
    <property type="match status" value="1"/>
</dbReference>
<reference evidence="8 9" key="1">
    <citation type="submission" date="2019-12" db="EMBL/GenBank/DDBJ databases">
        <authorList>
            <person name="Scholz U."/>
            <person name="Mascher M."/>
            <person name="Fiebig A."/>
        </authorList>
    </citation>
    <scope>NUCLEOTIDE SEQUENCE</scope>
</reference>
<dbReference type="SFLD" id="SFLDG00358">
    <property type="entry name" value="Main_(cytGST)"/>
    <property type="match status" value="1"/>
</dbReference>
<feature type="domain" description="GST C-terminal" evidence="7">
    <location>
        <begin position="76"/>
        <end position="210"/>
    </location>
</feature>
<dbReference type="GO" id="GO:0006749">
    <property type="term" value="P:glutathione metabolic process"/>
    <property type="evidence" value="ECO:0007669"/>
    <property type="project" value="TreeGrafter"/>
</dbReference>
<dbReference type="PROSITE" id="PS50405">
    <property type="entry name" value="GST_CTER"/>
    <property type="match status" value="1"/>
</dbReference>
<dbReference type="GO" id="GO:0005737">
    <property type="term" value="C:cytoplasm"/>
    <property type="evidence" value="ECO:0007669"/>
    <property type="project" value="TreeGrafter"/>
</dbReference>
<dbReference type="SUPFAM" id="SSF47616">
    <property type="entry name" value="GST C-terminal domain-like"/>
    <property type="match status" value="1"/>
</dbReference>
<dbReference type="AlphaFoldDB" id="A0A7I8I9T3"/>
<dbReference type="PANTHER" id="PTHR11260">
    <property type="entry name" value="GLUTATHIONE S-TRANSFERASE, GST, SUPERFAMILY, GST DOMAIN CONTAINING"/>
    <property type="match status" value="1"/>
</dbReference>
<dbReference type="InterPro" id="IPR004046">
    <property type="entry name" value="GST_C"/>
</dbReference>
<dbReference type="SUPFAM" id="SSF52833">
    <property type="entry name" value="Thioredoxin-like"/>
    <property type="match status" value="1"/>
</dbReference>
<dbReference type="EMBL" id="CACRZD030000001">
    <property type="protein sequence ID" value="CAA6654425.1"/>
    <property type="molecule type" value="Genomic_DNA"/>
</dbReference>
<keyword evidence="9" id="KW-1185">Reference proteome</keyword>
<dbReference type="InterPro" id="IPR040079">
    <property type="entry name" value="Glutathione_S-Trfase"/>
</dbReference>
<comment type="catalytic activity">
    <reaction evidence="3">
        <text>RX + glutathione = an S-substituted glutathione + a halide anion + H(+)</text>
        <dbReference type="Rhea" id="RHEA:16437"/>
        <dbReference type="ChEBI" id="CHEBI:15378"/>
        <dbReference type="ChEBI" id="CHEBI:16042"/>
        <dbReference type="ChEBI" id="CHEBI:17792"/>
        <dbReference type="ChEBI" id="CHEBI:57925"/>
        <dbReference type="ChEBI" id="CHEBI:90779"/>
        <dbReference type="EC" id="2.5.1.18"/>
    </reaction>
</comment>
<dbReference type="GO" id="GO:0004364">
    <property type="term" value="F:glutathione transferase activity"/>
    <property type="evidence" value="ECO:0007669"/>
    <property type="project" value="UniProtKB-EC"/>
</dbReference>
<protein>
    <recommendedName>
        <fullName evidence="1">glutathione transferase</fullName>
        <ecNumber evidence="1">2.5.1.18</ecNumber>
    </recommendedName>
</protein>
<dbReference type="PROSITE" id="PS50404">
    <property type="entry name" value="GST_NTER"/>
    <property type="match status" value="1"/>
</dbReference>
<dbReference type="InterPro" id="IPR036282">
    <property type="entry name" value="Glutathione-S-Trfase_C_sf"/>
</dbReference>
<evidence type="ECO:0000256" key="4">
    <source>
        <dbReference type="RuleBase" id="RU003494"/>
    </source>
</evidence>
<dbReference type="InterPro" id="IPR010987">
    <property type="entry name" value="Glutathione-S-Trfase_C-like"/>
</dbReference>
<evidence type="ECO:0000259" key="6">
    <source>
        <dbReference type="PROSITE" id="PS50404"/>
    </source>
</evidence>
<dbReference type="Pfam" id="PF00043">
    <property type="entry name" value="GST_C"/>
    <property type="match status" value="1"/>
</dbReference>
<dbReference type="EMBL" id="LR743588">
    <property type="protein sequence ID" value="CAA2614636.1"/>
    <property type="molecule type" value="Genomic_DNA"/>
</dbReference>
<evidence type="ECO:0000313" key="9">
    <source>
        <dbReference type="Proteomes" id="UP001189122"/>
    </source>
</evidence>
<dbReference type="SFLD" id="SFLDS00019">
    <property type="entry name" value="Glutathione_Transferase_(cytos"/>
    <property type="match status" value="1"/>
</dbReference>
<dbReference type="PANTHER" id="PTHR11260:SF683">
    <property type="entry name" value="GLUTATHIONE TRANSFERASE"/>
    <property type="match status" value="1"/>
</dbReference>
<evidence type="ECO:0000313" key="8">
    <source>
        <dbReference type="EMBL" id="CAA2614636.1"/>
    </source>
</evidence>
<dbReference type="InterPro" id="IPR004045">
    <property type="entry name" value="Glutathione_S-Trfase_N"/>
</dbReference>
<dbReference type="EC" id="2.5.1.18" evidence="1"/>
<feature type="domain" description="GST N-terminal" evidence="6">
    <location>
        <begin position="4"/>
        <end position="70"/>
    </location>
</feature>
<dbReference type="Proteomes" id="UP001189122">
    <property type="component" value="Unassembled WGS sequence"/>
</dbReference>
<sequence>MDGVELKLYGMWASPYVLRVRLALKLKGLDYEYVEENLANKSAALLRLNPVHRKSAVILEYIDETWPRRFPLMPADPRERAAVRFWCHFGSDKMIPSLTALIHSADEAQRAAAVGEVRENRKLLEDELREGFFRGRRFFGGEKLGILDIILGFDAHLARCVAEVAEADLGEDFPSFTRWLREFEAQPEVQEVLPLPISWSTYSAATAGGFWHKLRKTTTSVNSRVSPCNNERRERRPRECV</sequence>
<name>A0A7I8I9T3_SPIIN</name>
<feature type="region of interest" description="Disordered" evidence="5">
    <location>
        <begin position="222"/>
        <end position="241"/>
    </location>
</feature>
<evidence type="ECO:0000256" key="1">
    <source>
        <dbReference type="ARBA" id="ARBA00012452"/>
    </source>
</evidence>
<dbReference type="SFLD" id="SFLDG01152">
    <property type="entry name" value="Main.3:_Omega-_and_Tau-like"/>
    <property type="match status" value="1"/>
</dbReference>
<keyword evidence="2" id="KW-0808">Transferase</keyword>
<proteinExistence type="inferred from homology"/>
<dbReference type="Gene3D" id="1.20.1050.10">
    <property type="match status" value="1"/>
</dbReference>